<feature type="transmembrane region" description="Helical" evidence="2">
    <location>
        <begin position="405"/>
        <end position="423"/>
    </location>
</feature>
<dbReference type="RefSeq" id="WP_215922282.1">
    <property type="nucleotide sequence ID" value="NZ_JAHKNI010000013.1"/>
</dbReference>
<feature type="region of interest" description="Disordered" evidence="1">
    <location>
        <begin position="1"/>
        <end position="20"/>
    </location>
</feature>
<accession>A0ABS6B7C1</accession>
<keyword evidence="2" id="KW-0472">Membrane</keyword>
<dbReference type="EMBL" id="JAHKNI010000013">
    <property type="protein sequence ID" value="MBU3066214.1"/>
    <property type="molecule type" value="Genomic_DNA"/>
</dbReference>
<reference evidence="3 4" key="1">
    <citation type="submission" date="2021-06" db="EMBL/GenBank/DDBJ databases">
        <title>Actinomycetes sequencing.</title>
        <authorList>
            <person name="Shan Q."/>
        </authorList>
    </citation>
    <scope>NUCLEOTIDE SEQUENCE [LARGE SCALE GENOMIC DNA]</scope>
    <source>
        <strain evidence="3 4">NEAU-G5</strain>
    </source>
</reference>
<evidence type="ECO:0000256" key="2">
    <source>
        <dbReference type="SAM" id="Phobius"/>
    </source>
</evidence>
<protein>
    <submittedName>
        <fullName evidence="3">Uncharacterized protein</fullName>
    </submittedName>
</protein>
<dbReference type="Proteomes" id="UP000733379">
    <property type="component" value="Unassembled WGS sequence"/>
</dbReference>
<proteinExistence type="predicted"/>
<evidence type="ECO:0000313" key="3">
    <source>
        <dbReference type="EMBL" id="MBU3066214.1"/>
    </source>
</evidence>
<keyword evidence="2" id="KW-0812">Transmembrane</keyword>
<keyword evidence="4" id="KW-1185">Reference proteome</keyword>
<feature type="region of interest" description="Disordered" evidence="1">
    <location>
        <begin position="340"/>
        <end position="368"/>
    </location>
</feature>
<evidence type="ECO:0000313" key="4">
    <source>
        <dbReference type="Proteomes" id="UP000733379"/>
    </source>
</evidence>
<comment type="caution">
    <text evidence="3">The sequence shown here is derived from an EMBL/GenBank/DDBJ whole genome shotgun (WGS) entry which is preliminary data.</text>
</comment>
<keyword evidence="2" id="KW-1133">Transmembrane helix</keyword>
<gene>
    <name evidence="3" type="ORF">KO481_32445</name>
</gene>
<sequence length="519" mass="54500">MPDSDPPAPSDAASDATADLPPEVQAVVARWNPQGAALLRAARGGAAGPDGRANGATSVALIGPADANTVLLRTELARFEPRVDLTDPIADPAMVGPAFGAPPVALLLLDAGATLGATTLDLVGRLCADDTRILFAMNGIHAHPDWRAVLDRNTALLSPVLGADPRIVPVSARLAVAARGSGDAALLDRSGLAVLHARLTAASVAGPAQGRLAAAITRVLADTRQRIVDQAAELNSGAAVARLRAERATLLAGRDGGRAQAMSALRNRMHLARVDLLHETGARIRALNASARTELDRLSRAEAKTYPEQLQLSVNQLTAELDGVLTGRLAELSRQVAAVTGPAPESAEANALLPRTDPPPRVGPDPEPRHRGVEDHLMIALGASGGFGLGRLVVAPLTLVPALNYATIPVTLLLGAAVAYWVVRARGRIADRAHLRQWVNDALVNVKAQLEQRVSTALVEAESRLTDLVVLTTTARVVETDRRIAELESQVRELNSRQPAQLAACRRDLEILESAATQH</sequence>
<evidence type="ECO:0000256" key="1">
    <source>
        <dbReference type="SAM" id="MobiDB-lite"/>
    </source>
</evidence>
<feature type="compositionally biased region" description="Low complexity" evidence="1">
    <location>
        <begin position="10"/>
        <end position="20"/>
    </location>
</feature>
<name>A0ABS6B7C1_9NOCA</name>
<organism evidence="3 4">
    <name type="scientific">Nocardia albiluteola</name>
    <dbReference type="NCBI Taxonomy" id="2842303"/>
    <lineage>
        <taxon>Bacteria</taxon>
        <taxon>Bacillati</taxon>
        <taxon>Actinomycetota</taxon>
        <taxon>Actinomycetes</taxon>
        <taxon>Mycobacteriales</taxon>
        <taxon>Nocardiaceae</taxon>
        <taxon>Nocardia</taxon>
    </lineage>
</organism>